<dbReference type="InterPro" id="IPR003594">
    <property type="entry name" value="HATPase_dom"/>
</dbReference>
<dbReference type="PROSITE" id="PS50885">
    <property type="entry name" value="HAMP"/>
    <property type="match status" value="1"/>
</dbReference>
<keyword evidence="9" id="KW-0902">Two-component regulatory system</keyword>
<dbReference type="InterPro" id="IPR003660">
    <property type="entry name" value="HAMP_dom"/>
</dbReference>
<dbReference type="InterPro" id="IPR003661">
    <property type="entry name" value="HisK_dim/P_dom"/>
</dbReference>
<dbReference type="CDD" id="cd00082">
    <property type="entry name" value="HisKA"/>
    <property type="match status" value="1"/>
</dbReference>
<dbReference type="AlphaFoldDB" id="A0A542ELP1"/>
<evidence type="ECO:0000256" key="2">
    <source>
        <dbReference type="ARBA" id="ARBA00004236"/>
    </source>
</evidence>
<dbReference type="SMART" id="SM00387">
    <property type="entry name" value="HATPase_c"/>
    <property type="match status" value="1"/>
</dbReference>
<dbReference type="EMBL" id="VFMM01000001">
    <property type="protein sequence ID" value="TQJ16245.1"/>
    <property type="molecule type" value="Genomic_DNA"/>
</dbReference>
<accession>A0A542ELP1</accession>
<keyword evidence="5" id="KW-0808">Transferase</keyword>
<dbReference type="EC" id="2.7.13.3" evidence="3"/>
<dbReference type="Pfam" id="PF02518">
    <property type="entry name" value="HATPase_c"/>
    <property type="match status" value="1"/>
</dbReference>
<dbReference type="InterPro" id="IPR050428">
    <property type="entry name" value="TCS_sensor_his_kinase"/>
</dbReference>
<feature type="domain" description="Histidine kinase" evidence="12">
    <location>
        <begin position="253"/>
        <end position="461"/>
    </location>
</feature>
<organism evidence="14 15">
    <name type="scientific">Kribbella jejuensis</name>
    <dbReference type="NCBI Taxonomy" id="236068"/>
    <lineage>
        <taxon>Bacteria</taxon>
        <taxon>Bacillati</taxon>
        <taxon>Actinomycetota</taxon>
        <taxon>Actinomycetes</taxon>
        <taxon>Propionibacteriales</taxon>
        <taxon>Kribbellaceae</taxon>
        <taxon>Kribbella</taxon>
    </lineage>
</organism>
<evidence type="ECO:0000256" key="4">
    <source>
        <dbReference type="ARBA" id="ARBA00022553"/>
    </source>
</evidence>
<evidence type="ECO:0000256" key="8">
    <source>
        <dbReference type="ARBA" id="ARBA00022989"/>
    </source>
</evidence>
<keyword evidence="10" id="KW-0472">Membrane</keyword>
<evidence type="ECO:0000259" key="12">
    <source>
        <dbReference type="PROSITE" id="PS50109"/>
    </source>
</evidence>
<dbReference type="InterPro" id="IPR004358">
    <property type="entry name" value="Sig_transdc_His_kin-like_C"/>
</dbReference>
<proteinExistence type="predicted"/>
<sequence length="468" mass="51355">MLALGFAFWIHHQIYSSRYHALEQKAAADRALLVDEMRTYSTLRPQGELTFQPVDAAYEIIDDSGLLFESGQVLGPFGRTPISPVPRPGDPEDDSKFVTVRALAKGPCTSAQPPAYCDVARAMVGRRLWASREIVPLGRIKLESDPSRRVVISVFVLPFEAEEAAAEVDRVLERTLPVAVLLIMIGGYFGTRLALRPIERMRAQAAAISQRNLHERLPIPATGDAVARLATTLNDTLARLEAAAEQQRGFVADAAHELRSPIASLRTTLEVAGAHPERADWPQVNSAAVDEIHRLQQLADDLLLMARLDAERSTSLQLVDLAELARRQVARRVDEGPELRFASVQTAMVDGDARQLDRLIRNLLDNAMRYARTTVTVRIEESAGYVVLQVDDDGPGIQPADRDRVFDRFTRLDEARSRDAGGAGLGLAIAQEIAHRHNSTLTTTESPNGGARFTLTIPSAPADTTTQT</sequence>
<evidence type="ECO:0000256" key="10">
    <source>
        <dbReference type="ARBA" id="ARBA00023136"/>
    </source>
</evidence>
<dbReference type="PANTHER" id="PTHR45436">
    <property type="entry name" value="SENSOR HISTIDINE KINASE YKOH"/>
    <property type="match status" value="1"/>
</dbReference>
<keyword evidence="4" id="KW-0597">Phosphoprotein</keyword>
<dbReference type="Gene3D" id="3.30.565.10">
    <property type="entry name" value="Histidine kinase-like ATPase, C-terminal domain"/>
    <property type="match status" value="1"/>
</dbReference>
<dbReference type="GO" id="GO:0000155">
    <property type="term" value="F:phosphorelay sensor kinase activity"/>
    <property type="evidence" value="ECO:0007669"/>
    <property type="project" value="InterPro"/>
</dbReference>
<feature type="region of interest" description="Disordered" evidence="11">
    <location>
        <begin position="440"/>
        <end position="468"/>
    </location>
</feature>
<evidence type="ECO:0000313" key="14">
    <source>
        <dbReference type="EMBL" id="TQJ16245.1"/>
    </source>
</evidence>
<dbReference type="Pfam" id="PF00512">
    <property type="entry name" value="HisKA"/>
    <property type="match status" value="1"/>
</dbReference>
<name>A0A542ELP1_9ACTN</name>
<dbReference type="PROSITE" id="PS50109">
    <property type="entry name" value="HIS_KIN"/>
    <property type="match status" value="1"/>
</dbReference>
<protein>
    <recommendedName>
        <fullName evidence="3">histidine kinase</fullName>
        <ecNumber evidence="3">2.7.13.3</ecNumber>
    </recommendedName>
</protein>
<evidence type="ECO:0000256" key="11">
    <source>
        <dbReference type="SAM" id="MobiDB-lite"/>
    </source>
</evidence>
<reference evidence="14 15" key="1">
    <citation type="submission" date="2019-06" db="EMBL/GenBank/DDBJ databases">
        <title>Sequencing the genomes of 1000 actinobacteria strains.</title>
        <authorList>
            <person name="Klenk H.-P."/>
        </authorList>
    </citation>
    <scope>NUCLEOTIDE SEQUENCE [LARGE SCALE GENOMIC DNA]</scope>
    <source>
        <strain evidence="14 15">DSM 17305</strain>
    </source>
</reference>
<gene>
    <name evidence="14" type="ORF">FB475_0336</name>
</gene>
<dbReference type="Gene3D" id="1.10.287.130">
    <property type="match status" value="1"/>
</dbReference>
<keyword evidence="15" id="KW-1185">Reference proteome</keyword>
<keyword evidence="6" id="KW-0812">Transmembrane</keyword>
<dbReference type="Pfam" id="PF00672">
    <property type="entry name" value="HAMP"/>
    <property type="match status" value="1"/>
</dbReference>
<evidence type="ECO:0000313" key="15">
    <source>
        <dbReference type="Proteomes" id="UP000316298"/>
    </source>
</evidence>
<dbReference type="GO" id="GO:0005886">
    <property type="term" value="C:plasma membrane"/>
    <property type="evidence" value="ECO:0007669"/>
    <property type="project" value="UniProtKB-SubCell"/>
</dbReference>
<dbReference type="InterPro" id="IPR036890">
    <property type="entry name" value="HATPase_C_sf"/>
</dbReference>
<keyword evidence="8" id="KW-1133">Transmembrane helix</keyword>
<comment type="caution">
    <text evidence="14">The sequence shown here is derived from an EMBL/GenBank/DDBJ whole genome shotgun (WGS) entry which is preliminary data.</text>
</comment>
<comment type="subcellular location">
    <subcellularLocation>
        <location evidence="2">Cell membrane</location>
    </subcellularLocation>
</comment>
<dbReference type="PANTHER" id="PTHR45436:SF5">
    <property type="entry name" value="SENSOR HISTIDINE KINASE TRCS"/>
    <property type="match status" value="1"/>
</dbReference>
<evidence type="ECO:0000256" key="6">
    <source>
        <dbReference type="ARBA" id="ARBA00022692"/>
    </source>
</evidence>
<dbReference type="SUPFAM" id="SSF47384">
    <property type="entry name" value="Homodimeric domain of signal transducing histidine kinase"/>
    <property type="match status" value="1"/>
</dbReference>
<keyword evidence="7 14" id="KW-0418">Kinase</keyword>
<dbReference type="InterPro" id="IPR036097">
    <property type="entry name" value="HisK_dim/P_sf"/>
</dbReference>
<dbReference type="InterPro" id="IPR005467">
    <property type="entry name" value="His_kinase_dom"/>
</dbReference>
<evidence type="ECO:0000256" key="7">
    <source>
        <dbReference type="ARBA" id="ARBA00022777"/>
    </source>
</evidence>
<evidence type="ECO:0000256" key="3">
    <source>
        <dbReference type="ARBA" id="ARBA00012438"/>
    </source>
</evidence>
<feature type="domain" description="HAMP" evidence="13">
    <location>
        <begin position="192"/>
        <end position="245"/>
    </location>
</feature>
<dbReference type="CDD" id="cd06225">
    <property type="entry name" value="HAMP"/>
    <property type="match status" value="1"/>
</dbReference>
<evidence type="ECO:0000256" key="5">
    <source>
        <dbReference type="ARBA" id="ARBA00022679"/>
    </source>
</evidence>
<dbReference type="SUPFAM" id="SSF55874">
    <property type="entry name" value="ATPase domain of HSP90 chaperone/DNA topoisomerase II/histidine kinase"/>
    <property type="match status" value="1"/>
</dbReference>
<evidence type="ECO:0000259" key="13">
    <source>
        <dbReference type="PROSITE" id="PS50885"/>
    </source>
</evidence>
<dbReference type="SMART" id="SM00388">
    <property type="entry name" value="HisKA"/>
    <property type="match status" value="1"/>
</dbReference>
<evidence type="ECO:0000256" key="9">
    <source>
        <dbReference type="ARBA" id="ARBA00023012"/>
    </source>
</evidence>
<dbReference type="Proteomes" id="UP000316298">
    <property type="component" value="Unassembled WGS sequence"/>
</dbReference>
<evidence type="ECO:0000256" key="1">
    <source>
        <dbReference type="ARBA" id="ARBA00000085"/>
    </source>
</evidence>
<dbReference type="PRINTS" id="PR00344">
    <property type="entry name" value="BCTRLSENSOR"/>
</dbReference>
<comment type="catalytic activity">
    <reaction evidence="1">
        <text>ATP + protein L-histidine = ADP + protein N-phospho-L-histidine.</text>
        <dbReference type="EC" id="2.7.13.3"/>
    </reaction>
</comment>
<dbReference type="SMART" id="SM00304">
    <property type="entry name" value="HAMP"/>
    <property type="match status" value="1"/>
</dbReference>